<dbReference type="VEuPathDB" id="TrichDB:TVAGG3_0536220"/>
<dbReference type="PANTHER" id="PTHR45661:SF3">
    <property type="entry name" value="IG-LIKE DOMAIN-CONTAINING PROTEIN"/>
    <property type="match status" value="1"/>
</dbReference>
<organism evidence="1 2">
    <name type="scientific">Trichomonas vaginalis (strain ATCC PRA-98 / G3)</name>
    <dbReference type="NCBI Taxonomy" id="412133"/>
    <lineage>
        <taxon>Eukaryota</taxon>
        <taxon>Metamonada</taxon>
        <taxon>Parabasalia</taxon>
        <taxon>Trichomonadida</taxon>
        <taxon>Trichomonadidae</taxon>
        <taxon>Trichomonas</taxon>
    </lineage>
</organism>
<dbReference type="InterPro" id="IPR053139">
    <property type="entry name" value="Surface_bspA-like"/>
</dbReference>
<dbReference type="Gene3D" id="3.80.10.10">
    <property type="entry name" value="Ribonuclease Inhibitor"/>
    <property type="match status" value="2"/>
</dbReference>
<dbReference type="VEuPathDB" id="TrichDB:TVAG_478650"/>
<name>A2DZY1_TRIV3</name>
<sequence length="370" mass="41709">MILNDAETSIGSYAFANSTIISITGSNIASISPYAFYKCSELQTIDLSKARQIGIYAFTESGLTEANVNSIESLTYSFYKCEQLTTITLPDSIAVDRELDMTGISTITFSNIGEKFFMPSLTELTFTGDMFQIQTNQPSLETIIFTNPNIYSVSITNQFSMQKVVFPASINGELSASFQKCVKLTTVENSNLITSLIQYMPFASCVSLETIDLSGVHEFNDEDFLNCYKLKTIIGFNDDGEHTTPYTLYGRLFRNCWNFKISSITEGKYTFDGYSPVNTFAWTGIEELTLGYWESGGFYFFGCKNLKTVDMSSITNLDTIPKYMFRDCISLTQVKLPSSVTSIRDYAFENTKILIYEKRRFDILSNLLKK</sequence>
<protein>
    <submittedName>
        <fullName evidence="1">Surface antigen BspA-like</fullName>
    </submittedName>
</protein>
<dbReference type="KEGG" id="tva:4772028"/>
<dbReference type="PANTHER" id="PTHR45661">
    <property type="entry name" value="SURFACE ANTIGEN"/>
    <property type="match status" value="1"/>
</dbReference>
<reference evidence="1" key="2">
    <citation type="journal article" date="2007" name="Science">
        <title>Draft genome sequence of the sexually transmitted pathogen Trichomonas vaginalis.</title>
        <authorList>
            <person name="Carlton J.M."/>
            <person name="Hirt R.P."/>
            <person name="Silva J.C."/>
            <person name="Delcher A.L."/>
            <person name="Schatz M."/>
            <person name="Zhao Q."/>
            <person name="Wortman J.R."/>
            <person name="Bidwell S.L."/>
            <person name="Alsmark U.C.M."/>
            <person name="Besteiro S."/>
            <person name="Sicheritz-Ponten T."/>
            <person name="Noel C.J."/>
            <person name="Dacks J.B."/>
            <person name="Foster P.G."/>
            <person name="Simillion C."/>
            <person name="Van de Peer Y."/>
            <person name="Miranda-Saavedra D."/>
            <person name="Barton G.J."/>
            <person name="Westrop G.D."/>
            <person name="Mueller S."/>
            <person name="Dessi D."/>
            <person name="Fiori P.L."/>
            <person name="Ren Q."/>
            <person name="Paulsen I."/>
            <person name="Zhang H."/>
            <person name="Bastida-Corcuera F.D."/>
            <person name="Simoes-Barbosa A."/>
            <person name="Brown M.T."/>
            <person name="Hayes R.D."/>
            <person name="Mukherjee M."/>
            <person name="Okumura C.Y."/>
            <person name="Schneider R."/>
            <person name="Smith A.J."/>
            <person name="Vanacova S."/>
            <person name="Villalvazo M."/>
            <person name="Haas B.J."/>
            <person name="Pertea M."/>
            <person name="Feldblyum T.V."/>
            <person name="Utterback T.R."/>
            <person name="Shu C.L."/>
            <person name="Osoegawa K."/>
            <person name="de Jong P.J."/>
            <person name="Hrdy I."/>
            <person name="Horvathova L."/>
            <person name="Zubacova Z."/>
            <person name="Dolezal P."/>
            <person name="Malik S.B."/>
            <person name="Logsdon J.M. Jr."/>
            <person name="Henze K."/>
            <person name="Gupta A."/>
            <person name="Wang C.C."/>
            <person name="Dunne R.L."/>
            <person name="Upcroft J.A."/>
            <person name="Upcroft P."/>
            <person name="White O."/>
            <person name="Salzberg S.L."/>
            <person name="Tang P."/>
            <person name="Chiu C.-H."/>
            <person name="Lee Y.-S."/>
            <person name="Embley T.M."/>
            <person name="Coombs G.H."/>
            <person name="Mottram J.C."/>
            <person name="Tachezy J."/>
            <person name="Fraser-Liggett C.M."/>
            <person name="Johnson P.J."/>
        </authorList>
    </citation>
    <scope>NUCLEOTIDE SEQUENCE [LARGE SCALE GENOMIC DNA]</scope>
    <source>
        <strain evidence="1">G3</strain>
    </source>
</reference>
<evidence type="ECO:0000313" key="2">
    <source>
        <dbReference type="Proteomes" id="UP000001542"/>
    </source>
</evidence>
<gene>
    <name evidence="1" type="ORF">TVAG_478650</name>
</gene>
<reference evidence="1" key="1">
    <citation type="submission" date="2006-10" db="EMBL/GenBank/DDBJ databases">
        <authorList>
            <person name="Amadeo P."/>
            <person name="Zhao Q."/>
            <person name="Wortman J."/>
            <person name="Fraser-Liggett C."/>
            <person name="Carlton J."/>
        </authorList>
    </citation>
    <scope>NUCLEOTIDE SEQUENCE</scope>
    <source>
        <strain evidence="1">G3</strain>
    </source>
</reference>
<dbReference type="SMR" id="A2DZY1"/>
<dbReference type="InterPro" id="IPR032675">
    <property type="entry name" value="LRR_dom_sf"/>
</dbReference>
<dbReference type="InParanoid" id="A2DZY1"/>
<dbReference type="EMBL" id="DS113276">
    <property type="protein sequence ID" value="EAY14040.1"/>
    <property type="molecule type" value="Genomic_DNA"/>
</dbReference>
<dbReference type="AlphaFoldDB" id="A2DZY1"/>
<accession>A2DZY1</accession>
<dbReference type="Proteomes" id="UP000001542">
    <property type="component" value="Unassembled WGS sequence"/>
</dbReference>
<keyword evidence="2" id="KW-1185">Reference proteome</keyword>
<dbReference type="RefSeq" id="XP_001326263.1">
    <property type="nucleotide sequence ID" value="XM_001326228.1"/>
</dbReference>
<dbReference type="InterPro" id="IPR026906">
    <property type="entry name" value="LRR_5"/>
</dbReference>
<evidence type="ECO:0000313" key="1">
    <source>
        <dbReference type="EMBL" id="EAY14040.1"/>
    </source>
</evidence>
<dbReference type="SUPFAM" id="SSF52058">
    <property type="entry name" value="L domain-like"/>
    <property type="match status" value="1"/>
</dbReference>
<proteinExistence type="predicted"/>
<dbReference type="Pfam" id="PF13306">
    <property type="entry name" value="LRR_5"/>
    <property type="match status" value="3"/>
</dbReference>